<organism evidence="1 2">
    <name type="scientific">Catharanthus roseus</name>
    <name type="common">Madagascar periwinkle</name>
    <name type="synonym">Vinca rosea</name>
    <dbReference type="NCBI Taxonomy" id="4058"/>
    <lineage>
        <taxon>Eukaryota</taxon>
        <taxon>Viridiplantae</taxon>
        <taxon>Streptophyta</taxon>
        <taxon>Embryophyta</taxon>
        <taxon>Tracheophyta</taxon>
        <taxon>Spermatophyta</taxon>
        <taxon>Magnoliopsida</taxon>
        <taxon>eudicotyledons</taxon>
        <taxon>Gunneridae</taxon>
        <taxon>Pentapetalae</taxon>
        <taxon>asterids</taxon>
        <taxon>lamiids</taxon>
        <taxon>Gentianales</taxon>
        <taxon>Apocynaceae</taxon>
        <taxon>Rauvolfioideae</taxon>
        <taxon>Vinceae</taxon>
        <taxon>Catharanthinae</taxon>
        <taxon>Catharanthus</taxon>
    </lineage>
</organism>
<evidence type="ECO:0000313" key="1">
    <source>
        <dbReference type="EMBL" id="KAI5661019.1"/>
    </source>
</evidence>
<accession>A0ACC0ALI5</accession>
<dbReference type="EMBL" id="CM044705">
    <property type="protein sequence ID" value="KAI5661019.1"/>
    <property type="molecule type" value="Genomic_DNA"/>
</dbReference>
<keyword evidence="2" id="KW-1185">Reference proteome</keyword>
<dbReference type="Proteomes" id="UP001060085">
    <property type="component" value="Linkage Group LG05"/>
</dbReference>
<name>A0ACC0ALI5_CATRO</name>
<protein>
    <submittedName>
        <fullName evidence="1">Uncharacterized protein</fullName>
    </submittedName>
</protein>
<gene>
    <name evidence="1" type="ORF">M9H77_20342</name>
</gene>
<comment type="caution">
    <text evidence="1">The sequence shown here is derived from an EMBL/GenBank/DDBJ whole genome shotgun (WGS) entry which is preliminary data.</text>
</comment>
<proteinExistence type="predicted"/>
<evidence type="ECO:0000313" key="2">
    <source>
        <dbReference type="Proteomes" id="UP001060085"/>
    </source>
</evidence>
<sequence length="137" mass="16148">MNIEETKKLHVSPKVEALVHCVSSTGLHNWEQRRNTNIKGSSMKAILVQWYNRENFPRRYKDTTTLPNQQYYIRKKLYNCYLIFHLGGTVKEKSEVESFFLVYLYSSSFPYHHRRGCLVLGKDHQQVRAAQRMHAGA</sequence>
<reference evidence="2" key="1">
    <citation type="journal article" date="2023" name="Nat. Plants">
        <title>Single-cell RNA sequencing provides a high-resolution roadmap for understanding the multicellular compartmentation of specialized metabolism.</title>
        <authorList>
            <person name="Sun S."/>
            <person name="Shen X."/>
            <person name="Li Y."/>
            <person name="Li Y."/>
            <person name="Wang S."/>
            <person name="Li R."/>
            <person name="Zhang H."/>
            <person name="Shen G."/>
            <person name="Guo B."/>
            <person name="Wei J."/>
            <person name="Xu J."/>
            <person name="St-Pierre B."/>
            <person name="Chen S."/>
            <person name="Sun C."/>
        </authorList>
    </citation>
    <scope>NUCLEOTIDE SEQUENCE [LARGE SCALE GENOMIC DNA]</scope>
</reference>